<protein>
    <submittedName>
        <fullName evidence="5">ATPase family associated with various cellular activities (AAA)</fullName>
    </submittedName>
</protein>
<dbReference type="STRING" id="637679.GCA_001550055_01787"/>
<evidence type="ECO:0000259" key="4">
    <source>
        <dbReference type="SMART" id="SM00382"/>
    </source>
</evidence>
<organism evidence="5 6">
    <name type="scientific">Kordiimonas lacus</name>
    <dbReference type="NCBI Taxonomy" id="637679"/>
    <lineage>
        <taxon>Bacteria</taxon>
        <taxon>Pseudomonadati</taxon>
        <taxon>Pseudomonadota</taxon>
        <taxon>Alphaproteobacteria</taxon>
        <taxon>Kordiimonadales</taxon>
        <taxon>Kordiimonadaceae</taxon>
        <taxon>Kordiimonas</taxon>
    </lineage>
</organism>
<feature type="domain" description="AAA+ ATPase" evidence="4">
    <location>
        <begin position="240"/>
        <end position="372"/>
    </location>
</feature>
<dbReference type="Pfam" id="PF00004">
    <property type="entry name" value="AAA"/>
    <property type="match status" value="1"/>
</dbReference>
<accession>A0A1G7A3W0</accession>
<keyword evidence="2" id="KW-0547">Nucleotide-binding</keyword>
<reference evidence="5 6" key="1">
    <citation type="submission" date="2016-10" db="EMBL/GenBank/DDBJ databases">
        <authorList>
            <person name="de Groot N.N."/>
        </authorList>
    </citation>
    <scope>NUCLEOTIDE SEQUENCE [LARGE SCALE GENOMIC DNA]</scope>
    <source>
        <strain evidence="5 6">CGMCC 1.9109</strain>
    </source>
</reference>
<proteinExistence type="inferred from homology"/>
<keyword evidence="3" id="KW-0067">ATP-binding</keyword>
<dbReference type="AlphaFoldDB" id="A0A1G7A3W0"/>
<dbReference type="InterPro" id="IPR050221">
    <property type="entry name" value="26S_Proteasome_ATPase"/>
</dbReference>
<dbReference type="InterPro" id="IPR027417">
    <property type="entry name" value="P-loop_NTPase"/>
</dbReference>
<gene>
    <name evidence="5" type="ORF">SAMN04488071_2070</name>
</gene>
<dbReference type="InterPro" id="IPR003593">
    <property type="entry name" value="AAA+_ATPase"/>
</dbReference>
<dbReference type="PANTHER" id="PTHR23073">
    <property type="entry name" value="26S PROTEASOME REGULATORY SUBUNIT"/>
    <property type="match status" value="1"/>
</dbReference>
<evidence type="ECO:0000256" key="2">
    <source>
        <dbReference type="ARBA" id="ARBA00022741"/>
    </source>
</evidence>
<dbReference type="InterPro" id="IPR003959">
    <property type="entry name" value="ATPase_AAA_core"/>
</dbReference>
<keyword evidence="6" id="KW-1185">Reference proteome</keyword>
<dbReference type="OrthoDB" id="7438987at2"/>
<comment type="similarity">
    <text evidence="1">Belongs to the AAA ATPase family.</text>
</comment>
<dbReference type="RefSeq" id="WP_068304025.1">
    <property type="nucleotide sequence ID" value="NZ_FNAK01000004.1"/>
</dbReference>
<dbReference type="SUPFAM" id="SSF52540">
    <property type="entry name" value="P-loop containing nucleoside triphosphate hydrolases"/>
    <property type="match status" value="1"/>
</dbReference>
<dbReference type="CDD" id="cd19481">
    <property type="entry name" value="RecA-like_protease"/>
    <property type="match status" value="1"/>
</dbReference>
<evidence type="ECO:0000313" key="5">
    <source>
        <dbReference type="EMBL" id="SDE09323.1"/>
    </source>
</evidence>
<dbReference type="SMART" id="SM00382">
    <property type="entry name" value="AAA"/>
    <property type="match status" value="1"/>
</dbReference>
<sequence length="449" mass="50779">MVTENTTLNAIALEAELDWLQRTLNARLASMTDDMPSGALPLPDPPDVTEDPSPYGSVIRHYQMTPVERLVLITALVPHIRPNLFDCFLMKNQMLDRGFTEFGGLQGRFHSGFLPTGETILFLIAGTDLEVRFALQAVFDGTHFFSQHNILSLQGVTGNEPLLSGQITLSRTFIDYLTTGVISAPSFGPDFPAQKIDTSQSWDDLVLEGHSLEQIWEIRSWLQHGDTVMHDLGMSRRVKPGYRSLFYGPPGTGKSMTAALLGRESGYDVYRIDLSMVTSKYIGETEKNLARVFDYAMHHRWILFFDEADALFGKRTETKDAHDRYANQETAYLLQRVEDYDGVAILATNQKSNIDNAFTRRFHTIIHFPMPDASNRYRIWMNAFSERVKLEDQAMLENVALLHEISGGAIMNVARYAALKSAERGDRIIRLTEIEAGIHRELEKEGRQL</sequence>
<dbReference type="EMBL" id="FNAK01000004">
    <property type="protein sequence ID" value="SDE09323.1"/>
    <property type="molecule type" value="Genomic_DNA"/>
</dbReference>
<dbReference type="GO" id="GO:0016887">
    <property type="term" value="F:ATP hydrolysis activity"/>
    <property type="evidence" value="ECO:0007669"/>
    <property type="project" value="InterPro"/>
</dbReference>
<dbReference type="Proteomes" id="UP000183685">
    <property type="component" value="Unassembled WGS sequence"/>
</dbReference>
<dbReference type="Gene3D" id="3.40.50.300">
    <property type="entry name" value="P-loop containing nucleotide triphosphate hydrolases"/>
    <property type="match status" value="1"/>
</dbReference>
<dbReference type="GO" id="GO:0005524">
    <property type="term" value="F:ATP binding"/>
    <property type="evidence" value="ECO:0007669"/>
    <property type="project" value="UniProtKB-KW"/>
</dbReference>
<evidence type="ECO:0000256" key="3">
    <source>
        <dbReference type="ARBA" id="ARBA00022840"/>
    </source>
</evidence>
<evidence type="ECO:0000313" key="6">
    <source>
        <dbReference type="Proteomes" id="UP000183685"/>
    </source>
</evidence>
<name>A0A1G7A3W0_9PROT</name>
<evidence type="ECO:0000256" key="1">
    <source>
        <dbReference type="ARBA" id="ARBA00006914"/>
    </source>
</evidence>